<evidence type="ECO:0000256" key="4">
    <source>
        <dbReference type="ARBA" id="ARBA00023136"/>
    </source>
</evidence>
<gene>
    <name evidence="6" type="ORF">ISP20_13170</name>
</gene>
<dbReference type="InterPro" id="IPR052527">
    <property type="entry name" value="Metal_cation-efflux_comp"/>
</dbReference>
<feature type="transmembrane region" description="Helical" evidence="5">
    <location>
        <begin position="71"/>
        <end position="91"/>
    </location>
</feature>
<sequence length="185" mass="20950">MKIETLAILLFAAWFLSELAILRTANDRSGSNVDRRSMQLLASSNLFIPWLCIALYLFGIGANAFPPAIKIIGVAIMLLGFCIRWAGMWTLRKFFSANVAVQSDHRLVIQGPYRFVRHPGYFGGWLAFVGLGLALGDWLALVLLTLLTIPAFLYRIDVEENMLRQAFPDYSSYALKVKRFVPFIW</sequence>
<accession>A0ABS2JSV4</accession>
<keyword evidence="7" id="KW-1185">Reference proteome</keyword>
<protein>
    <submittedName>
        <fullName evidence="6">Isoprenylcysteine carboxylmethyltransferase family protein</fullName>
    </submittedName>
</protein>
<keyword evidence="4 5" id="KW-0472">Membrane</keyword>
<organism evidence="6 7">
    <name type="scientific">Dyella kyungheensis</name>
    <dbReference type="NCBI Taxonomy" id="1242174"/>
    <lineage>
        <taxon>Bacteria</taxon>
        <taxon>Pseudomonadati</taxon>
        <taxon>Pseudomonadota</taxon>
        <taxon>Gammaproteobacteria</taxon>
        <taxon>Lysobacterales</taxon>
        <taxon>Rhodanobacteraceae</taxon>
        <taxon>Dyella</taxon>
    </lineage>
</organism>
<reference evidence="6 7" key="1">
    <citation type="submission" date="2020-10" db="EMBL/GenBank/DDBJ databases">
        <title>Phylogeny of dyella-like bacteria.</title>
        <authorList>
            <person name="Fu J."/>
        </authorList>
    </citation>
    <scope>NUCLEOTIDE SEQUENCE [LARGE SCALE GENOMIC DNA]</scope>
    <source>
        <strain evidence="6 7">THG-B117</strain>
    </source>
</reference>
<comment type="caution">
    <text evidence="6">The sequence shown here is derived from an EMBL/GenBank/DDBJ whole genome shotgun (WGS) entry which is preliminary data.</text>
</comment>
<dbReference type="RefSeq" id="WP_204636542.1">
    <property type="nucleotide sequence ID" value="NZ_JADIKC010000005.1"/>
</dbReference>
<dbReference type="PANTHER" id="PTHR43847:SF1">
    <property type="entry name" value="BLL3993 PROTEIN"/>
    <property type="match status" value="1"/>
</dbReference>
<evidence type="ECO:0000313" key="6">
    <source>
        <dbReference type="EMBL" id="MBM7122109.1"/>
    </source>
</evidence>
<evidence type="ECO:0000256" key="2">
    <source>
        <dbReference type="ARBA" id="ARBA00022692"/>
    </source>
</evidence>
<comment type="subcellular location">
    <subcellularLocation>
        <location evidence="1">Endomembrane system</location>
        <topology evidence="1">Multi-pass membrane protein</topology>
    </subcellularLocation>
</comment>
<dbReference type="Pfam" id="PF04191">
    <property type="entry name" value="PEMT"/>
    <property type="match status" value="1"/>
</dbReference>
<evidence type="ECO:0000256" key="3">
    <source>
        <dbReference type="ARBA" id="ARBA00022989"/>
    </source>
</evidence>
<evidence type="ECO:0000313" key="7">
    <source>
        <dbReference type="Proteomes" id="UP001430065"/>
    </source>
</evidence>
<dbReference type="EMBL" id="JADIKC010000005">
    <property type="protein sequence ID" value="MBM7122109.1"/>
    <property type="molecule type" value="Genomic_DNA"/>
</dbReference>
<dbReference type="Proteomes" id="UP001430065">
    <property type="component" value="Unassembled WGS sequence"/>
</dbReference>
<evidence type="ECO:0000256" key="1">
    <source>
        <dbReference type="ARBA" id="ARBA00004127"/>
    </source>
</evidence>
<keyword evidence="2 5" id="KW-0812">Transmembrane</keyword>
<evidence type="ECO:0000256" key="5">
    <source>
        <dbReference type="SAM" id="Phobius"/>
    </source>
</evidence>
<keyword evidence="3 5" id="KW-1133">Transmembrane helix</keyword>
<proteinExistence type="predicted"/>
<feature type="transmembrane region" description="Helical" evidence="5">
    <location>
        <begin position="40"/>
        <end position="59"/>
    </location>
</feature>
<dbReference type="Gene3D" id="1.20.120.1630">
    <property type="match status" value="1"/>
</dbReference>
<name>A0ABS2JSV4_9GAMM</name>
<feature type="transmembrane region" description="Helical" evidence="5">
    <location>
        <begin position="125"/>
        <end position="154"/>
    </location>
</feature>
<dbReference type="InterPro" id="IPR007318">
    <property type="entry name" value="Phopholipid_MeTrfase"/>
</dbReference>
<dbReference type="PANTHER" id="PTHR43847">
    <property type="entry name" value="BLL3993 PROTEIN"/>
    <property type="match status" value="1"/>
</dbReference>